<evidence type="ECO:0000256" key="1">
    <source>
        <dbReference type="SAM" id="MobiDB-lite"/>
    </source>
</evidence>
<gene>
    <name evidence="2" type="ORF">TNCT_313401</name>
</gene>
<dbReference type="EMBL" id="BMAO01027594">
    <property type="protein sequence ID" value="GFR18275.1"/>
    <property type="molecule type" value="Genomic_DNA"/>
</dbReference>
<keyword evidence="3" id="KW-1185">Reference proteome</keyword>
<accession>A0A8X6HAC7</accession>
<reference evidence="2" key="1">
    <citation type="submission" date="2020-07" db="EMBL/GenBank/DDBJ databases">
        <title>Multicomponent nature underlies the extraordinary mechanical properties of spider dragline silk.</title>
        <authorList>
            <person name="Kono N."/>
            <person name="Nakamura H."/>
            <person name="Mori M."/>
            <person name="Yoshida Y."/>
            <person name="Ohtoshi R."/>
            <person name="Malay A.D."/>
            <person name="Moran D.A.P."/>
            <person name="Tomita M."/>
            <person name="Numata K."/>
            <person name="Arakawa K."/>
        </authorList>
    </citation>
    <scope>NUCLEOTIDE SEQUENCE</scope>
</reference>
<feature type="region of interest" description="Disordered" evidence="1">
    <location>
        <begin position="41"/>
        <end position="65"/>
    </location>
</feature>
<sequence length="84" mass="9591">MRIQSNFSINLPLVAGQRERICFHSVDLRWISHILREGPDRSHCTPSKRTGLANSEVNGLPSNNLLPHGEGWQKMNRWRSFAAP</sequence>
<dbReference type="Proteomes" id="UP000887116">
    <property type="component" value="Unassembled WGS sequence"/>
</dbReference>
<proteinExistence type="predicted"/>
<feature type="compositionally biased region" description="Polar residues" evidence="1">
    <location>
        <begin position="44"/>
        <end position="65"/>
    </location>
</feature>
<organism evidence="2 3">
    <name type="scientific">Trichonephila clavata</name>
    <name type="common">Joro spider</name>
    <name type="synonym">Nephila clavata</name>
    <dbReference type="NCBI Taxonomy" id="2740835"/>
    <lineage>
        <taxon>Eukaryota</taxon>
        <taxon>Metazoa</taxon>
        <taxon>Ecdysozoa</taxon>
        <taxon>Arthropoda</taxon>
        <taxon>Chelicerata</taxon>
        <taxon>Arachnida</taxon>
        <taxon>Araneae</taxon>
        <taxon>Araneomorphae</taxon>
        <taxon>Entelegynae</taxon>
        <taxon>Araneoidea</taxon>
        <taxon>Nephilidae</taxon>
        <taxon>Trichonephila</taxon>
    </lineage>
</organism>
<name>A0A8X6HAC7_TRICU</name>
<dbReference type="AlphaFoldDB" id="A0A8X6HAC7"/>
<comment type="caution">
    <text evidence="2">The sequence shown here is derived from an EMBL/GenBank/DDBJ whole genome shotgun (WGS) entry which is preliminary data.</text>
</comment>
<evidence type="ECO:0000313" key="2">
    <source>
        <dbReference type="EMBL" id="GFR18275.1"/>
    </source>
</evidence>
<protein>
    <submittedName>
        <fullName evidence="2">Uncharacterized protein</fullName>
    </submittedName>
</protein>
<evidence type="ECO:0000313" key="3">
    <source>
        <dbReference type="Proteomes" id="UP000887116"/>
    </source>
</evidence>